<evidence type="ECO:0000313" key="2">
    <source>
        <dbReference type="Proteomes" id="UP001628156"/>
    </source>
</evidence>
<sequence>MLSQRVKPSTNNVFHFFEYRQLEQFQNGRFDGIINFGDDKLAIKVNHNSYSTIRIETTSTYLYIPVSFESVYGKIEEYCYLSPGHIISVETQNNDPYTNKLVIYWDVERNGKSEIIDVGNKIISIAAHDGRIAVSVENVGILLYEITDIVKLIAKIQCKGGIIKIHRDYIINYVDHIVTIMDIRIVSRTEFFDNLGDPIIPDTKYRWNAVDIDVEVYGEKHITHAMTLMQERMIGLDTTVFIPQRIEEKEEGVRVVLGSQNKLEVYYISYNNSDLKITMISSYNFTQTKDDNKGKIVATPCHVLRLHQENGMSAIDIYPLRKYFSNQFEADMGKINEFRVGDSTTDLPCMSKINLPGITDLVVVNHKVVVVRSIGPERNSVTDQSFNEVFILEPLVVRLCQEIKNDMQRTIAQLKKNQDTCAIQIAISYKTYYELSVILEAYISDIHHFIRRKNNNWTDLYWRDVMSDEAIVVKDTLKQLYSIIAEELLDSKKGELAAYYFSKANTSFSHVVDRFIICEVKSCINLYFDEIFFKSNKEIGATLMATEYDKVFRLLESDTEKFIEIAIQPAFQDHAKELNSLLELGKQRQKIKGIISQKRKGTKEQEAAYYLETCCVYAEYILMLHEQPQEASKIDIFKELNTRGSKSYEYDVINKYKSILFDTRGGKVIKQPIVNVIENNRPLLFIALMESDIELSQKYIDSQPTCEVIKLAAYEHLYKENKSYGSQLLEMYLKLINSTLEYPMHETLDKKYKVIFERSLNETNCQVPEWIPKELLTNIFIKKIISLLTQEHQLQCNLNSINPQLQFIEHYAVRKISCGEFINFLHLHYKSVILGYIRELFNDQQALEKIAVEALTYEDDLRDTIFDLISTHLSIKSFCSIAAHAPTIDLSPFLRKCIGNSFYNKHLIDLCDAFPKE</sequence>
<reference evidence="1 2" key="1">
    <citation type="journal article" date="2019" name="PLoS Negl. Trop. Dis.">
        <title>Whole genome sequencing of Entamoeba nuttalli reveals mammalian host-related molecular signatures and a novel octapeptide-repeat surface protein.</title>
        <authorList>
            <person name="Tanaka M."/>
            <person name="Makiuchi T."/>
            <person name="Komiyama T."/>
            <person name="Shiina T."/>
            <person name="Osaki K."/>
            <person name="Tachibana H."/>
        </authorList>
    </citation>
    <scope>NUCLEOTIDE SEQUENCE [LARGE SCALE GENOMIC DNA]</scope>
    <source>
        <strain evidence="1 2">P19-061405</strain>
    </source>
</reference>
<accession>A0ABQ0DT75</accession>
<protein>
    <recommendedName>
        <fullName evidence="3">Mic1 domain-containing protein</fullName>
    </recommendedName>
</protein>
<evidence type="ECO:0000313" key="1">
    <source>
        <dbReference type="EMBL" id="GAB1225937.1"/>
    </source>
</evidence>
<dbReference type="EMBL" id="BAAFRS010000266">
    <property type="protein sequence ID" value="GAB1225937.1"/>
    <property type="molecule type" value="Genomic_DNA"/>
</dbReference>
<keyword evidence="2" id="KW-1185">Reference proteome</keyword>
<dbReference type="Proteomes" id="UP001628156">
    <property type="component" value="Unassembled WGS sequence"/>
</dbReference>
<gene>
    <name evidence="1" type="ORF">ENUP19_0266G0026</name>
</gene>
<name>A0ABQ0DT75_9EUKA</name>
<proteinExistence type="predicted"/>
<organism evidence="1 2">
    <name type="scientific">Entamoeba nuttalli</name>
    <dbReference type="NCBI Taxonomy" id="412467"/>
    <lineage>
        <taxon>Eukaryota</taxon>
        <taxon>Amoebozoa</taxon>
        <taxon>Evosea</taxon>
        <taxon>Archamoebae</taxon>
        <taxon>Mastigamoebida</taxon>
        <taxon>Entamoebidae</taxon>
        <taxon>Entamoeba</taxon>
    </lineage>
</organism>
<comment type="caution">
    <text evidence="1">The sequence shown here is derived from an EMBL/GenBank/DDBJ whole genome shotgun (WGS) entry which is preliminary data.</text>
</comment>
<evidence type="ECO:0008006" key="3">
    <source>
        <dbReference type="Google" id="ProtNLM"/>
    </source>
</evidence>